<dbReference type="InterPro" id="IPR044974">
    <property type="entry name" value="Disease_R_plants"/>
</dbReference>
<dbReference type="PANTHER" id="PTHR23155:SF1193">
    <property type="entry name" value="DISEASE RESISTANCE PROTEIN RPP13-RELATED"/>
    <property type="match status" value="1"/>
</dbReference>
<keyword evidence="3" id="KW-0611">Plant defense</keyword>
<feature type="domain" description="NB-ARC" evidence="4">
    <location>
        <begin position="318"/>
        <end position="418"/>
    </location>
</feature>
<evidence type="ECO:0000256" key="2">
    <source>
        <dbReference type="ARBA" id="ARBA00022741"/>
    </source>
</evidence>
<evidence type="ECO:0000256" key="3">
    <source>
        <dbReference type="ARBA" id="ARBA00022821"/>
    </source>
</evidence>
<dbReference type="GO" id="GO:0098542">
    <property type="term" value="P:defense response to other organism"/>
    <property type="evidence" value="ECO:0007669"/>
    <property type="project" value="TreeGrafter"/>
</dbReference>
<keyword evidence="9" id="KW-1185">Reference proteome</keyword>
<dbReference type="InterPro" id="IPR036388">
    <property type="entry name" value="WH-like_DNA-bd_sf"/>
</dbReference>
<dbReference type="InterPro" id="IPR027417">
    <property type="entry name" value="P-loop_NTPase"/>
</dbReference>
<keyword evidence="1" id="KW-0677">Repeat</keyword>
<gene>
    <name evidence="8" type="ORF">SO802_028391</name>
</gene>
<name>A0AAW2BQQ9_9ROSI</name>
<comment type="caution">
    <text evidence="8">The sequence shown here is derived from an EMBL/GenBank/DDBJ whole genome shotgun (WGS) entry which is preliminary data.</text>
</comment>
<dbReference type="EMBL" id="JAZDWU010000010">
    <property type="protein sequence ID" value="KAK9988152.1"/>
    <property type="molecule type" value="Genomic_DNA"/>
</dbReference>
<dbReference type="AlphaFoldDB" id="A0AAW2BQQ9"/>
<dbReference type="InterPro" id="IPR041118">
    <property type="entry name" value="Rx_N"/>
</dbReference>
<dbReference type="Pfam" id="PF00931">
    <property type="entry name" value="NB-ARC"/>
    <property type="match status" value="2"/>
</dbReference>
<feature type="domain" description="NB-ARC" evidence="4">
    <location>
        <begin position="166"/>
        <end position="259"/>
    </location>
</feature>
<dbReference type="FunFam" id="1.10.10.10:FF:000322">
    <property type="entry name" value="Probable disease resistance protein At1g63360"/>
    <property type="match status" value="1"/>
</dbReference>
<evidence type="ECO:0000259" key="5">
    <source>
        <dbReference type="Pfam" id="PF18052"/>
    </source>
</evidence>
<dbReference type="Pfam" id="PF23559">
    <property type="entry name" value="WHD_DRP"/>
    <property type="match status" value="1"/>
</dbReference>
<evidence type="ECO:0000256" key="1">
    <source>
        <dbReference type="ARBA" id="ARBA00022737"/>
    </source>
</evidence>
<dbReference type="Pfam" id="PF18052">
    <property type="entry name" value="Rx_N"/>
    <property type="match status" value="1"/>
</dbReference>
<dbReference type="Gene3D" id="1.10.8.430">
    <property type="entry name" value="Helical domain of apoptotic protease-activating factors"/>
    <property type="match status" value="1"/>
</dbReference>
<proteinExistence type="predicted"/>
<dbReference type="SUPFAM" id="SSF52058">
    <property type="entry name" value="L domain-like"/>
    <property type="match status" value="1"/>
</dbReference>
<dbReference type="InterPro" id="IPR055414">
    <property type="entry name" value="LRR_R13L4/SHOC2-like"/>
</dbReference>
<organism evidence="8 9">
    <name type="scientific">Lithocarpus litseifolius</name>
    <dbReference type="NCBI Taxonomy" id="425828"/>
    <lineage>
        <taxon>Eukaryota</taxon>
        <taxon>Viridiplantae</taxon>
        <taxon>Streptophyta</taxon>
        <taxon>Embryophyta</taxon>
        <taxon>Tracheophyta</taxon>
        <taxon>Spermatophyta</taxon>
        <taxon>Magnoliopsida</taxon>
        <taxon>eudicotyledons</taxon>
        <taxon>Gunneridae</taxon>
        <taxon>Pentapetalae</taxon>
        <taxon>rosids</taxon>
        <taxon>fabids</taxon>
        <taxon>Fagales</taxon>
        <taxon>Fagaceae</taxon>
        <taxon>Lithocarpus</taxon>
    </lineage>
</organism>
<dbReference type="Pfam" id="PF23598">
    <property type="entry name" value="LRR_14"/>
    <property type="match status" value="1"/>
</dbReference>
<dbReference type="GO" id="GO:0043531">
    <property type="term" value="F:ADP binding"/>
    <property type="evidence" value="ECO:0007669"/>
    <property type="project" value="InterPro"/>
</dbReference>
<dbReference type="Proteomes" id="UP001459277">
    <property type="component" value="Unassembled WGS sequence"/>
</dbReference>
<dbReference type="Gene3D" id="3.80.10.10">
    <property type="entry name" value="Ribonuclease Inhibitor"/>
    <property type="match status" value="1"/>
</dbReference>
<dbReference type="InterPro" id="IPR058922">
    <property type="entry name" value="WHD_DRP"/>
</dbReference>
<evidence type="ECO:0000313" key="8">
    <source>
        <dbReference type="EMBL" id="KAK9988152.1"/>
    </source>
</evidence>
<evidence type="ECO:0000259" key="6">
    <source>
        <dbReference type="Pfam" id="PF23559"/>
    </source>
</evidence>
<accession>A0AAW2BQQ9</accession>
<protein>
    <submittedName>
        <fullName evidence="8">Uncharacterized protein</fullName>
    </submittedName>
</protein>
<evidence type="ECO:0000259" key="4">
    <source>
        <dbReference type="Pfam" id="PF00931"/>
    </source>
</evidence>
<feature type="domain" description="Disease resistance protein winged helix" evidence="6">
    <location>
        <begin position="503"/>
        <end position="574"/>
    </location>
</feature>
<dbReference type="Gene3D" id="1.10.10.10">
    <property type="entry name" value="Winged helix-like DNA-binding domain superfamily/Winged helix DNA-binding domain"/>
    <property type="match status" value="1"/>
</dbReference>
<feature type="domain" description="Disease resistance R13L4/SHOC-2-like LRR" evidence="7">
    <location>
        <begin position="648"/>
        <end position="804"/>
    </location>
</feature>
<dbReference type="SUPFAM" id="SSF52540">
    <property type="entry name" value="P-loop containing nucleoside triphosphate hydrolases"/>
    <property type="match status" value="1"/>
</dbReference>
<dbReference type="InterPro" id="IPR002182">
    <property type="entry name" value="NB-ARC"/>
</dbReference>
<dbReference type="InterPro" id="IPR042197">
    <property type="entry name" value="Apaf_helical"/>
</dbReference>
<keyword evidence="2" id="KW-0547">Nucleotide-binding</keyword>
<dbReference type="CDD" id="cd14798">
    <property type="entry name" value="RX-CC_like"/>
    <property type="match status" value="1"/>
</dbReference>
<sequence>MADSVVTFLLQNLTHLLSQESKLLGGVGDQVRLLQNELSLINVFLQNTEGKRHDNELVKKVVSQIRDVAYEAEDVIDTFIMTVTKHRRRCKLTKLIHSCDRAMSFHEVASKIERINNVIKEIYNNRSKYGIEIAELSRGDTEAEVKLHRRRRYVEEDRVVGFGHDTEALVRQLIKGSLHLNVSSIIGMGGLGKTTLARKIYNNNHVKNHFDFQGWVYVSQEYKIRDLLLEILKAVRPMPKLRKFILKAELKEELLHGLEVKYSSNKDKLKGTLIEELNGIKAMNDEECKKALYDFLEDIRDDKLKKSLSGFVESIYRKNLQGWQDLDDDELKSLLFKCLKDKKYLVVMDDIWEIEAWNEVSVAFPPNSNGSRVLITSRIKEVALHGSLNNSIPPIPPYELPFLDEDKSWELFSKKVFGGGTCPLELDTLGRQIVKSCHGLPLAIVVLGGLLANKEKTHRTWLKYVGHVNSYLTEDKSTCMDILALSYNQLPRRLKPCFLYFGIYPEDFEIPMRQLIQLWMAEGFIPKIRNRNIEDVAEDYLEELIDRSLIQVATKRLDGGVKTCRIHDLLRDLCISESIEEKFLEVHLDVNLPPISKSRRISIHYVNYPYSYSSPCDPSNCRSIIGFGGVVELNSPPEKSYLEWLCKSNKLVRVMELSNMGICCLIPNMIENLILLRYLSIRSGEHHVLPDSICNLWNLETLDMRNSIIERLPRGVWKLQKLRHLYMNGRTSLPRTDNKAGLPNLEVLTGIDLNEDTESLFAKGRFPKVRKLRLHSSSWRVSKLLSSLHPMRHLHTLKICEILQLSSPSSNHLTLTKITLVRTDVGYAMTVLGRLTNLRILKVVGGEIQNTLFCNENSFLQLEVFKMAKVNVIKWSMWQGAMPRLQRLVLESCKFGIKPPDELCCLTNLQYVEVLNPDPKLAKMLRQLKKRDRCKLHVYPPLHLGSTN</sequence>
<dbReference type="PRINTS" id="PR00364">
    <property type="entry name" value="DISEASERSIST"/>
</dbReference>
<dbReference type="PANTHER" id="PTHR23155">
    <property type="entry name" value="DISEASE RESISTANCE PROTEIN RP"/>
    <property type="match status" value="1"/>
</dbReference>
<reference evidence="8 9" key="1">
    <citation type="submission" date="2024-01" db="EMBL/GenBank/DDBJ databases">
        <title>A telomere-to-telomere, gap-free genome of sweet tea (Lithocarpus litseifolius).</title>
        <authorList>
            <person name="Zhou J."/>
        </authorList>
    </citation>
    <scope>NUCLEOTIDE SEQUENCE [LARGE SCALE GENOMIC DNA]</scope>
    <source>
        <strain evidence="8">Zhou-2022a</strain>
        <tissue evidence="8">Leaf</tissue>
    </source>
</reference>
<feature type="domain" description="Disease resistance N-terminal" evidence="5">
    <location>
        <begin position="5"/>
        <end position="93"/>
    </location>
</feature>
<dbReference type="InterPro" id="IPR032675">
    <property type="entry name" value="LRR_dom_sf"/>
</dbReference>
<dbReference type="InterPro" id="IPR038005">
    <property type="entry name" value="RX-like_CC"/>
</dbReference>
<dbReference type="Gene3D" id="1.20.5.4130">
    <property type="match status" value="1"/>
</dbReference>
<evidence type="ECO:0000313" key="9">
    <source>
        <dbReference type="Proteomes" id="UP001459277"/>
    </source>
</evidence>
<evidence type="ECO:0000259" key="7">
    <source>
        <dbReference type="Pfam" id="PF23598"/>
    </source>
</evidence>
<dbReference type="Gene3D" id="3.40.50.300">
    <property type="entry name" value="P-loop containing nucleotide triphosphate hydrolases"/>
    <property type="match status" value="2"/>
</dbReference>